<accession>A0A562KJQ9</accession>
<organism evidence="1 2">
    <name type="scientific">Flavobacterium cheniae</name>
    <dbReference type="NCBI Taxonomy" id="295428"/>
    <lineage>
        <taxon>Bacteria</taxon>
        <taxon>Pseudomonadati</taxon>
        <taxon>Bacteroidota</taxon>
        <taxon>Flavobacteriia</taxon>
        <taxon>Flavobacteriales</taxon>
        <taxon>Flavobacteriaceae</taxon>
        <taxon>Flavobacterium</taxon>
    </lineage>
</organism>
<dbReference type="Gene3D" id="3.90.930.1">
    <property type="match status" value="1"/>
</dbReference>
<proteinExistence type="predicted"/>
<protein>
    <submittedName>
        <fullName evidence="1">MORN repeat protein</fullName>
    </submittedName>
</protein>
<dbReference type="EMBL" id="VLKM01000004">
    <property type="protein sequence ID" value="TWH95630.1"/>
    <property type="molecule type" value="Genomic_DNA"/>
</dbReference>
<dbReference type="Proteomes" id="UP000315312">
    <property type="component" value="Unassembled WGS sequence"/>
</dbReference>
<evidence type="ECO:0000313" key="1">
    <source>
        <dbReference type="EMBL" id="TWH95630.1"/>
    </source>
</evidence>
<dbReference type="AlphaFoldDB" id="A0A562KJQ9"/>
<keyword evidence="2" id="KW-1185">Reference proteome</keyword>
<dbReference type="Pfam" id="PF07661">
    <property type="entry name" value="MORN_2"/>
    <property type="match status" value="2"/>
</dbReference>
<sequence length="254" mass="29012">MKQISVIFVILISILGFSQDKINQLDDKGNRHGLWRGTHKESNRVRYEGTFSHGKETGVFKYFDDTKAGTVIATRDFSKGDGSCYANFFDQKGNKVSEGALVNKLPEGEWKYYHFESKQLMSQEFYKGGKLEGIRKVFYKDGTVAEETNYKAGIKIGKSKTYSEKGQLLESLIYKNGQYDGVASYYDGMGNKMYEGNYVNGKRVGTWKFFEKNKVIKEVKASKFGQELIKYEQRNAKEASKTLEQLKQEKGGQE</sequence>
<dbReference type="RefSeq" id="WP_133607603.1">
    <property type="nucleotide sequence ID" value="NZ_SNZC01000001.1"/>
</dbReference>
<gene>
    <name evidence="1" type="ORF">IP97_01308</name>
</gene>
<dbReference type="SUPFAM" id="SSF82185">
    <property type="entry name" value="Histone H3 K4-specific methyltransferase SET7/9 N-terminal domain"/>
    <property type="match status" value="2"/>
</dbReference>
<dbReference type="PANTHER" id="PTHR33706">
    <property type="entry name" value="MORN VARIANT REPEAT PROTEIN"/>
    <property type="match status" value="1"/>
</dbReference>
<dbReference type="InterPro" id="IPR011652">
    <property type="entry name" value="MORN_2"/>
</dbReference>
<dbReference type="PANTHER" id="PTHR33706:SF1">
    <property type="entry name" value="TPR REPEAT PROTEIN"/>
    <property type="match status" value="1"/>
</dbReference>
<evidence type="ECO:0000313" key="2">
    <source>
        <dbReference type="Proteomes" id="UP000315312"/>
    </source>
</evidence>
<reference evidence="1 2" key="1">
    <citation type="journal article" date="2015" name="Stand. Genomic Sci.">
        <title>Genomic Encyclopedia of Bacterial and Archaeal Type Strains, Phase III: the genomes of soil and plant-associated and newly described type strains.</title>
        <authorList>
            <person name="Whitman W.B."/>
            <person name="Woyke T."/>
            <person name="Klenk H.P."/>
            <person name="Zhou Y."/>
            <person name="Lilburn T.G."/>
            <person name="Beck B.J."/>
            <person name="De Vos P."/>
            <person name="Vandamme P."/>
            <person name="Eisen J.A."/>
            <person name="Garrity G."/>
            <person name="Hugenholtz P."/>
            <person name="Kyrpides N.C."/>
        </authorList>
    </citation>
    <scope>NUCLEOTIDE SEQUENCE [LARGE SCALE GENOMIC DNA]</scope>
    <source>
        <strain evidence="1 2">CGMCC 1.6844</strain>
    </source>
</reference>
<name>A0A562KJQ9_9FLAO</name>
<dbReference type="Gene3D" id="2.20.110.10">
    <property type="entry name" value="Histone H3 K4-specific methyltransferase SET7/9 N-terminal domain"/>
    <property type="match status" value="1"/>
</dbReference>
<comment type="caution">
    <text evidence="1">The sequence shown here is derived from an EMBL/GenBank/DDBJ whole genome shotgun (WGS) entry which is preliminary data.</text>
</comment>
<dbReference type="OrthoDB" id="9785122at2"/>